<dbReference type="EMBL" id="FQWS01000002">
    <property type="protein sequence ID" value="SHH62877.1"/>
    <property type="molecule type" value="Genomic_DNA"/>
</dbReference>
<evidence type="ECO:0000313" key="3">
    <source>
        <dbReference type="EMBL" id="SHH62877.1"/>
    </source>
</evidence>
<feature type="signal peptide" evidence="2">
    <location>
        <begin position="1"/>
        <end position="19"/>
    </location>
</feature>
<dbReference type="Proteomes" id="UP000184522">
    <property type="component" value="Unassembled WGS sequence"/>
</dbReference>
<dbReference type="RefSeq" id="WP_073086916.1">
    <property type="nucleotide sequence ID" value="NZ_FQWS01000002.1"/>
</dbReference>
<organism evidence="3 4">
    <name type="scientific">Winogradskyella jejuensis</name>
    <dbReference type="NCBI Taxonomy" id="1089305"/>
    <lineage>
        <taxon>Bacteria</taxon>
        <taxon>Pseudomonadati</taxon>
        <taxon>Bacteroidota</taxon>
        <taxon>Flavobacteriia</taxon>
        <taxon>Flavobacteriales</taxon>
        <taxon>Flavobacteriaceae</taxon>
        <taxon>Winogradskyella</taxon>
    </lineage>
</organism>
<sequence>MKKAILFICVLLTSFAASAQFGGQRQNRFNRQPPASPPSDSQIEAAEKKAEERRQEFVANFLTTLEADDFTKEILKQNMNDYFEKVKVFMKQPFENSVQRKDAFEAFRREHFKESRSLLSENDQKKLDDFFKGEFDETEVKKKKKKKKRKKKKKGDDDN</sequence>
<keyword evidence="4" id="KW-1185">Reference proteome</keyword>
<dbReference type="OrthoDB" id="1135024at2"/>
<evidence type="ECO:0000256" key="1">
    <source>
        <dbReference type="SAM" id="MobiDB-lite"/>
    </source>
</evidence>
<proteinExistence type="predicted"/>
<feature type="compositionally biased region" description="Basic residues" evidence="1">
    <location>
        <begin position="141"/>
        <end position="153"/>
    </location>
</feature>
<feature type="region of interest" description="Disordered" evidence="1">
    <location>
        <begin position="25"/>
        <end position="49"/>
    </location>
</feature>
<evidence type="ECO:0000313" key="4">
    <source>
        <dbReference type="Proteomes" id="UP000184522"/>
    </source>
</evidence>
<feature type="chain" id="PRO_5012725653" evidence="2">
    <location>
        <begin position="20"/>
        <end position="159"/>
    </location>
</feature>
<keyword evidence="2" id="KW-0732">Signal</keyword>
<evidence type="ECO:0000256" key="2">
    <source>
        <dbReference type="SAM" id="SignalP"/>
    </source>
</evidence>
<dbReference type="AlphaFoldDB" id="A0A1M5UIS2"/>
<reference evidence="4" key="1">
    <citation type="submission" date="2016-11" db="EMBL/GenBank/DDBJ databases">
        <authorList>
            <person name="Varghese N."/>
            <person name="Submissions S."/>
        </authorList>
    </citation>
    <scope>NUCLEOTIDE SEQUENCE [LARGE SCALE GENOMIC DNA]</scope>
    <source>
        <strain evidence="4">DSM 25330</strain>
    </source>
</reference>
<accession>A0A1M5UIS2</accession>
<feature type="region of interest" description="Disordered" evidence="1">
    <location>
        <begin position="138"/>
        <end position="159"/>
    </location>
</feature>
<gene>
    <name evidence="3" type="ORF">SAMN05444148_2499</name>
</gene>
<name>A0A1M5UIS2_9FLAO</name>
<protein>
    <submittedName>
        <fullName evidence="3">Uncharacterized protein</fullName>
    </submittedName>
</protein>
<dbReference type="STRING" id="1089305.SAMN05444148_2499"/>